<feature type="chain" id="PRO_5035229232" evidence="5">
    <location>
        <begin position="19"/>
        <end position="378"/>
    </location>
</feature>
<protein>
    <submittedName>
        <fullName evidence="7">Trem-like transcript 2 protein</fullName>
    </submittedName>
</protein>
<accession>A0A8J4KWT3</accession>
<feature type="domain" description="Ig-like" evidence="6">
    <location>
        <begin position="139"/>
        <end position="234"/>
    </location>
</feature>
<dbReference type="InterPro" id="IPR003599">
    <property type="entry name" value="Ig_sub"/>
</dbReference>
<gene>
    <name evidence="7" type="primary">TREML2</name>
    <name evidence="7" type="ORF">FQA23_0013352</name>
</gene>
<dbReference type="Proteomes" id="UP000751161">
    <property type="component" value="Unassembled WGS sequence"/>
</dbReference>
<evidence type="ECO:0000256" key="4">
    <source>
        <dbReference type="SAM" id="Phobius"/>
    </source>
</evidence>
<keyword evidence="8" id="KW-1185">Reference proteome</keyword>
<keyword evidence="2" id="KW-1015">Disulfide bond</keyword>
<dbReference type="AlphaFoldDB" id="A0A8J4KWT3"/>
<sequence>MELRVLLLLPLCFPGLQAKTPAAKERRLEGSTLYIQCPYTAQTNSQQQKAWCHVRENRWKPLVETTEPSQYPYGTNATNGKVTIEDNPTHRTVSITMTNLQVEDSGTYCCASRSYGNRYLPLKTISLNVFKELHKLELDSLSVQCPYSTLGYSTGTKAWCREGQTGCKLVVSTDYSSTWHNSKAMAHRTLIQDDTQQRTVTITMQKLQVQDTGTYFCVLYRSSRLTLIMEVRLSVSKILAGTTLSGTAGTNQTIPSGNTPAPSSNVNTFILLAGILSILFILALISMITLCVRRCKQLKKRGTRQAENIYDKPEDIAQLDSTERMEDPKDDSKDLKYVTLNFKSRLSPEDPLYCNVEPSQTHRKPKDENVEYAIIALK</sequence>
<dbReference type="PANTHER" id="PTHR16423">
    <property type="entry name" value="TREM-LIKE TRANSCRIPT PROTEIN"/>
    <property type="match status" value="1"/>
</dbReference>
<dbReference type="SMART" id="SM00406">
    <property type="entry name" value="IGv"/>
    <property type="match status" value="2"/>
</dbReference>
<feature type="signal peptide" evidence="5">
    <location>
        <begin position="1"/>
        <end position="18"/>
    </location>
</feature>
<evidence type="ECO:0000313" key="7">
    <source>
        <dbReference type="EMBL" id="KAF1650079.1"/>
    </source>
</evidence>
<dbReference type="Pfam" id="PF07686">
    <property type="entry name" value="V-set"/>
    <property type="match status" value="2"/>
</dbReference>
<dbReference type="InterPro" id="IPR036179">
    <property type="entry name" value="Ig-like_dom_sf"/>
</dbReference>
<feature type="non-terminal residue" evidence="7">
    <location>
        <position position="378"/>
    </location>
</feature>
<keyword evidence="3" id="KW-0393">Immunoglobulin domain</keyword>
<feature type="transmembrane region" description="Helical" evidence="4">
    <location>
        <begin position="269"/>
        <end position="292"/>
    </location>
</feature>
<evidence type="ECO:0000256" key="5">
    <source>
        <dbReference type="SAM" id="SignalP"/>
    </source>
</evidence>
<dbReference type="SMART" id="SM00409">
    <property type="entry name" value="IG"/>
    <property type="match status" value="2"/>
</dbReference>
<evidence type="ECO:0000256" key="3">
    <source>
        <dbReference type="ARBA" id="ARBA00023319"/>
    </source>
</evidence>
<keyword evidence="4" id="KW-0472">Membrane</keyword>
<dbReference type="PANTHER" id="PTHR16423:SF6">
    <property type="entry name" value="TRIGGERING RECEPTOR EXPRESSED ON MYELOID CELLS 2-RELATED"/>
    <property type="match status" value="1"/>
</dbReference>
<dbReference type="SUPFAM" id="SSF48726">
    <property type="entry name" value="Immunoglobulin"/>
    <property type="match status" value="2"/>
</dbReference>
<dbReference type="InterPro" id="IPR052314">
    <property type="entry name" value="Immune_rcpt_domain"/>
</dbReference>
<dbReference type="InterPro" id="IPR007110">
    <property type="entry name" value="Ig-like_dom"/>
</dbReference>
<dbReference type="PROSITE" id="PS50835">
    <property type="entry name" value="IG_LIKE"/>
    <property type="match status" value="2"/>
</dbReference>
<feature type="domain" description="Ig-like" evidence="6">
    <location>
        <begin position="14"/>
        <end position="126"/>
    </location>
</feature>
<proteinExistence type="predicted"/>
<organism evidence="7 8">
    <name type="scientific">Aptenodytes patagonicus</name>
    <name type="common">King penguin</name>
    <dbReference type="NCBI Taxonomy" id="9234"/>
    <lineage>
        <taxon>Eukaryota</taxon>
        <taxon>Metazoa</taxon>
        <taxon>Chordata</taxon>
        <taxon>Craniata</taxon>
        <taxon>Vertebrata</taxon>
        <taxon>Euteleostomi</taxon>
        <taxon>Archelosauria</taxon>
        <taxon>Archosauria</taxon>
        <taxon>Dinosauria</taxon>
        <taxon>Saurischia</taxon>
        <taxon>Theropoda</taxon>
        <taxon>Coelurosauria</taxon>
        <taxon>Aves</taxon>
        <taxon>Neognathae</taxon>
        <taxon>Neoaves</taxon>
        <taxon>Aequornithes</taxon>
        <taxon>Sphenisciformes</taxon>
        <taxon>Spheniscidae</taxon>
        <taxon>Aptenodytes</taxon>
    </lineage>
</organism>
<dbReference type="InterPro" id="IPR013106">
    <property type="entry name" value="Ig_V-set"/>
</dbReference>
<evidence type="ECO:0000313" key="8">
    <source>
        <dbReference type="Proteomes" id="UP000751161"/>
    </source>
</evidence>
<evidence type="ECO:0000256" key="1">
    <source>
        <dbReference type="ARBA" id="ARBA00022729"/>
    </source>
</evidence>
<keyword evidence="1 5" id="KW-0732">Signal</keyword>
<evidence type="ECO:0000259" key="6">
    <source>
        <dbReference type="PROSITE" id="PS50835"/>
    </source>
</evidence>
<feature type="non-terminal residue" evidence="7">
    <location>
        <position position="1"/>
    </location>
</feature>
<dbReference type="GO" id="GO:0009986">
    <property type="term" value="C:cell surface"/>
    <property type="evidence" value="ECO:0007669"/>
    <property type="project" value="TreeGrafter"/>
</dbReference>
<comment type="caution">
    <text evidence="7">The sequence shown here is derived from an EMBL/GenBank/DDBJ whole genome shotgun (WGS) entry which is preliminary data.</text>
</comment>
<keyword evidence="4" id="KW-0812">Transmembrane</keyword>
<keyword evidence="4" id="KW-1133">Transmembrane helix</keyword>
<dbReference type="EMBL" id="VULM01014263">
    <property type="protein sequence ID" value="KAF1650079.1"/>
    <property type="molecule type" value="Genomic_DNA"/>
</dbReference>
<dbReference type="InterPro" id="IPR013783">
    <property type="entry name" value="Ig-like_fold"/>
</dbReference>
<dbReference type="GO" id="GO:0038023">
    <property type="term" value="F:signaling receptor activity"/>
    <property type="evidence" value="ECO:0007669"/>
    <property type="project" value="TreeGrafter"/>
</dbReference>
<evidence type="ECO:0000256" key="2">
    <source>
        <dbReference type="ARBA" id="ARBA00023157"/>
    </source>
</evidence>
<name>A0A8J4KWT3_APTPA</name>
<reference evidence="7" key="1">
    <citation type="journal article" date="2019" name="Gigascience">
        <title>High-coverage genomes to elucidate the evolution of penguins.</title>
        <authorList>
            <person name="Pan H."/>
            <person name="Cole T.L."/>
            <person name="Bi X."/>
            <person name="Fang M."/>
            <person name="Zhou C."/>
            <person name="Yang Z."/>
            <person name="Ksepka D.T."/>
            <person name="Hart T."/>
            <person name="Bouzat J.L."/>
            <person name="Argilla L.S."/>
            <person name="Bertelsen M.F."/>
            <person name="Boersma P.D."/>
            <person name="Bost C.A."/>
            <person name="Cherel Y."/>
            <person name="Dann P."/>
            <person name="Fiddaman S.R."/>
            <person name="Howard P."/>
            <person name="Labuschagne K."/>
            <person name="Mattern T."/>
            <person name="Miller G."/>
            <person name="Parker P."/>
            <person name="Phillips R.A."/>
            <person name="Quillfeldt P."/>
            <person name="Ryan P.G."/>
            <person name="Taylor H."/>
            <person name="Thompson D.R."/>
            <person name="Young M.J."/>
            <person name="Ellegaard M.R."/>
            <person name="Gilbert M.T.P."/>
            <person name="Sinding M.S."/>
            <person name="Pacheco G."/>
            <person name="Shepherd L.D."/>
            <person name="Tennyson A.J.D."/>
            <person name="Grosser S."/>
            <person name="Kay E."/>
            <person name="Nupen L.J."/>
            <person name="Ellenberg U."/>
            <person name="Houston D.M."/>
            <person name="Reeve A.H."/>
            <person name="Johnson K."/>
            <person name="Masello J.F."/>
            <person name="Stracke T."/>
            <person name="McKinlay B."/>
            <person name="Borboroglu P.G."/>
            <person name="Zhang D.X."/>
            <person name="Zhang G."/>
        </authorList>
    </citation>
    <scope>NUCLEOTIDE SEQUENCE</scope>
    <source>
        <strain evidence="7">KP FORT 001</strain>
    </source>
</reference>
<dbReference type="Gene3D" id="2.60.40.10">
    <property type="entry name" value="Immunoglobulins"/>
    <property type="match status" value="2"/>
</dbReference>